<feature type="chain" id="PRO_5042557010" evidence="3">
    <location>
        <begin position="28"/>
        <end position="463"/>
    </location>
</feature>
<organism evidence="4 5">
    <name type="scientific">Ceratosolen solmsi marchali</name>
    <dbReference type="NCBI Taxonomy" id="326594"/>
    <lineage>
        <taxon>Eukaryota</taxon>
        <taxon>Metazoa</taxon>
        <taxon>Ecdysozoa</taxon>
        <taxon>Arthropoda</taxon>
        <taxon>Hexapoda</taxon>
        <taxon>Insecta</taxon>
        <taxon>Pterygota</taxon>
        <taxon>Neoptera</taxon>
        <taxon>Endopterygota</taxon>
        <taxon>Hymenoptera</taxon>
        <taxon>Apocrita</taxon>
        <taxon>Proctotrupomorpha</taxon>
        <taxon>Chalcidoidea</taxon>
        <taxon>Agaonidae</taxon>
        <taxon>Agaoninae</taxon>
        <taxon>Ceratosolen</taxon>
    </lineage>
</organism>
<proteinExistence type="predicted"/>
<keyword evidence="2" id="KW-1133">Transmembrane helix</keyword>
<feature type="transmembrane region" description="Helical" evidence="2">
    <location>
        <begin position="283"/>
        <end position="302"/>
    </location>
</feature>
<feature type="region of interest" description="Disordered" evidence="1">
    <location>
        <begin position="91"/>
        <end position="112"/>
    </location>
</feature>
<keyword evidence="2" id="KW-0472">Membrane</keyword>
<evidence type="ECO:0000256" key="3">
    <source>
        <dbReference type="SAM" id="SignalP"/>
    </source>
</evidence>
<name>A0AAJ6YHG6_9HYME</name>
<dbReference type="KEGG" id="csol:105362375"/>
<evidence type="ECO:0000256" key="2">
    <source>
        <dbReference type="SAM" id="Phobius"/>
    </source>
</evidence>
<dbReference type="Proteomes" id="UP000695007">
    <property type="component" value="Unplaced"/>
</dbReference>
<keyword evidence="2" id="KW-0812">Transmembrane</keyword>
<gene>
    <name evidence="5" type="primary">LOC105362375</name>
</gene>
<dbReference type="RefSeq" id="XP_011498115.1">
    <property type="nucleotide sequence ID" value="XM_011499813.1"/>
</dbReference>
<sequence length="463" mass="53098">MFTLHFKYLSILLAISLLALTQISSRALDLPLISVNRTPIIDEFETPRTNSTANDTVNYNDFASAPRIAKRPFVFTRNGLDAARKTKSYTFRSTRGSPMGRVPWTQSEIGNKTENPIHAGTILRKQLGVRYKYPNNENNGYYSNVVENEQQSQDYESDYYSEDNYHTMSDDQSSSNFENLERDPWRISYSLPNTGYFLPSMSTSSINDNYPVMLRGCDCPSRSTRSHECGNPSNTFLNLVFILGQNVWTLIRLIVSSSVPFIIPFVLLKLIIIPLKILKFIKLIKLFFKFFVVLPFLLRFIIPAFSNTFNLSNFLFQNLLGIPLSYSDPRQSHAHDNDDNIDSWNSTNTSSAFEKEINWSNGDMWDLRSCPSRLACELGAFLSTPSDTFALQRIANYLLKVAGWMKVKNMNADTVDNKEFTENINANRDEQKTEVLKAFLIALSKSWEKDKCEIYDCAMFFEK</sequence>
<keyword evidence="3" id="KW-0732">Signal</keyword>
<reference evidence="5" key="1">
    <citation type="submission" date="2025-08" db="UniProtKB">
        <authorList>
            <consortium name="RefSeq"/>
        </authorList>
    </citation>
    <scope>IDENTIFICATION</scope>
</reference>
<dbReference type="GeneID" id="105362375"/>
<evidence type="ECO:0000313" key="4">
    <source>
        <dbReference type="Proteomes" id="UP000695007"/>
    </source>
</evidence>
<feature type="transmembrane region" description="Helical" evidence="2">
    <location>
        <begin position="247"/>
        <end position="271"/>
    </location>
</feature>
<keyword evidence="4" id="KW-1185">Reference proteome</keyword>
<dbReference type="AlphaFoldDB" id="A0AAJ6YHG6"/>
<accession>A0AAJ6YHG6</accession>
<evidence type="ECO:0000256" key="1">
    <source>
        <dbReference type="SAM" id="MobiDB-lite"/>
    </source>
</evidence>
<protein>
    <submittedName>
        <fullName evidence="5">Uncharacterized protein LOC105362375</fullName>
    </submittedName>
</protein>
<feature type="signal peptide" evidence="3">
    <location>
        <begin position="1"/>
        <end position="27"/>
    </location>
</feature>
<evidence type="ECO:0000313" key="5">
    <source>
        <dbReference type="RefSeq" id="XP_011498115.1"/>
    </source>
</evidence>